<gene>
    <name evidence="1" type="ORF">DY000_02015521</name>
</gene>
<proteinExistence type="predicted"/>
<dbReference type="Proteomes" id="UP000266723">
    <property type="component" value="Unassembled WGS sequence"/>
</dbReference>
<reference evidence="1 2" key="1">
    <citation type="journal article" date="2020" name="BMC Genomics">
        <title>Intraspecific diversification of the crop wild relative Brassica cretica Lam. using demographic model selection.</title>
        <authorList>
            <person name="Kioukis A."/>
            <person name="Michalopoulou V.A."/>
            <person name="Briers L."/>
            <person name="Pirintsos S."/>
            <person name="Studholme D.J."/>
            <person name="Pavlidis P."/>
            <person name="Sarris P.F."/>
        </authorList>
    </citation>
    <scope>NUCLEOTIDE SEQUENCE [LARGE SCALE GENOMIC DNA]</scope>
    <source>
        <strain evidence="2">cv. PFS-1207/04</strain>
    </source>
</reference>
<evidence type="ECO:0000313" key="1">
    <source>
        <dbReference type="EMBL" id="KAF3563169.1"/>
    </source>
</evidence>
<accession>A0ABQ7CUS5</accession>
<evidence type="ECO:0008006" key="3">
    <source>
        <dbReference type="Google" id="ProtNLM"/>
    </source>
</evidence>
<keyword evidence="2" id="KW-1185">Reference proteome</keyword>
<name>A0ABQ7CUS5_BRACR</name>
<evidence type="ECO:0000313" key="2">
    <source>
        <dbReference type="Proteomes" id="UP000266723"/>
    </source>
</evidence>
<sequence length="218" mass="24883">MRLLIRCLSPMFQLSHANKERASIDAMVKASIDAMDRAMDTRKTTMMNEMNKQIEDLRPSQTQQTEGIQKELRGEIDELKAMMEKYFANTPPPTMQHEGSSGLTELYDEHLSDLISLKQENDSIDIYLQKFDCAMTRLTLPPEHALSIFLTSMNQHLALHVRQFNVTIVTTAARIAKLHELSLHHTPTKPSLFFQPLPGEKITASIQNSTRYKHTSNT</sequence>
<protein>
    <recommendedName>
        <fullName evidence="3">Retrotransposon gag domain-containing protein</fullName>
    </recommendedName>
</protein>
<dbReference type="EMBL" id="QGKV02000759">
    <property type="protein sequence ID" value="KAF3563169.1"/>
    <property type="molecule type" value="Genomic_DNA"/>
</dbReference>
<comment type="caution">
    <text evidence="1">The sequence shown here is derived from an EMBL/GenBank/DDBJ whole genome shotgun (WGS) entry which is preliminary data.</text>
</comment>
<organism evidence="1 2">
    <name type="scientific">Brassica cretica</name>
    <name type="common">Mustard</name>
    <dbReference type="NCBI Taxonomy" id="69181"/>
    <lineage>
        <taxon>Eukaryota</taxon>
        <taxon>Viridiplantae</taxon>
        <taxon>Streptophyta</taxon>
        <taxon>Embryophyta</taxon>
        <taxon>Tracheophyta</taxon>
        <taxon>Spermatophyta</taxon>
        <taxon>Magnoliopsida</taxon>
        <taxon>eudicotyledons</taxon>
        <taxon>Gunneridae</taxon>
        <taxon>Pentapetalae</taxon>
        <taxon>rosids</taxon>
        <taxon>malvids</taxon>
        <taxon>Brassicales</taxon>
        <taxon>Brassicaceae</taxon>
        <taxon>Brassiceae</taxon>
        <taxon>Brassica</taxon>
    </lineage>
</organism>